<reference evidence="2" key="1">
    <citation type="submission" date="2017-02" db="EMBL/GenBank/DDBJ databases">
        <title>Delving into the versatile metabolic prowess of the omnipresent phylum Bacteroidetes.</title>
        <authorList>
            <person name="Nobu M.K."/>
            <person name="Mei R."/>
            <person name="Narihiro T."/>
            <person name="Kuroda K."/>
            <person name="Liu W.-T."/>
        </authorList>
    </citation>
    <scope>NUCLEOTIDE SEQUENCE</scope>
    <source>
        <strain evidence="2">ADurb.Bin131</strain>
    </source>
</reference>
<name>A0A1V6CE66_UNCT6</name>
<sequence length="410" mass="46273">MKKIRSLLVLLVFSIAGCVFAGSDISSQDKKPVAGIVADWFKYSHPDVILTRIFKTYSLDGKGEESKLKLVSVYRDKPSERDLSRLYAEQYGFKIYDTIEDALTCATGKLAVDGVIISTEWCDYPVSPTGQIMYPHKRMFEEVVKVFEKNKKVVPVFIDKHIADNWTDIKWIYNTAKKMKIPLMAGSSVPVAWRYPPVDVDKHSKLKEIVGISYHTLDGYGFHGMEMVQCLAEQRKGGETGIKSVQCITGQNVWDSAGKMYDPVLLNMAVEKLGRKIPEGKSLKDLVPQPVLFVMNYYDGLRVCLFTLNGIASQWTAAWKYSDGKTASTIFKLDDNLSTLMHFANQMKGIENMILTRKPSWPVERTVLTSGALDALLISKSKSGKIILTPYLRITYNPFWHWEQPAGTPQ</sequence>
<comment type="caution">
    <text evidence="2">The sequence shown here is derived from an EMBL/GenBank/DDBJ whole genome shotgun (WGS) entry which is preliminary data.</text>
</comment>
<evidence type="ECO:0000313" key="2">
    <source>
        <dbReference type="EMBL" id="OQB75190.1"/>
    </source>
</evidence>
<dbReference type="Gene3D" id="3.40.50.720">
    <property type="entry name" value="NAD(P)-binding Rossmann-like Domain"/>
    <property type="match status" value="1"/>
</dbReference>
<proteinExistence type="predicted"/>
<dbReference type="EMBL" id="MWDQ01000022">
    <property type="protein sequence ID" value="OQB75190.1"/>
    <property type="molecule type" value="Genomic_DNA"/>
</dbReference>
<gene>
    <name evidence="2" type="ORF">BWX89_00133</name>
</gene>
<organism evidence="2">
    <name type="scientific">candidate division TA06 bacterium ADurb.Bin131</name>
    <dbReference type="NCBI Taxonomy" id="1852827"/>
    <lineage>
        <taxon>Bacteria</taxon>
        <taxon>Bacteria division TA06</taxon>
    </lineage>
</organism>
<evidence type="ECO:0000256" key="1">
    <source>
        <dbReference type="SAM" id="SignalP"/>
    </source>
</evidence>
<protein>
    <submittedName>
        <fullName evidence="2">Uncharacterized protein</fullName>
    </submittedName>
</protein>
<dbReference type="Proteomes" id="UP000485562">
    <property type="component" value="Unassembled WGS sequence"/>
</dbReference>
<dbReference type="PROSITE" id="PS51257">
    <property type="entry name" value="PROKAR_LIPOPROTEIN"/>
    <property type="match status" value="1"/>
</dbReference>
<feature type="chain" id="PRO_5012235126" evidence="1">
    <location>
        <begin position="22"/>
        <end position="410"/>
    </location>
</feature>
<keyword evidence="1" id="KW-0732">Signal</keyword>
<accession>A0A1V6CE66</accession>
<dbReference type="AlphaFoldDB" id="A0A1V6CE66"/>
<feature type="signal peptide" evidence="1">
    <location>
        <begin position="1"/>
        <end position="21"/>
    </location>
</feature>